<evidence type="ECO:0000256" key="4">
    <source>
        <dbReference type="ARBA" id="ARBA00022475"/>
    </source>
</evidence>
<dbReference type="GO" id="GO:0016020">
    <property type="term" value="C:membrane"/>
    <property type="evidence" value="ECO:0007669"/>
    <property type="project" value="UniProtKB-SubCell"/>
</dbReference>
<feature type="transmembrane region" description="Helical" evidence="9">
    <location>
        <begin position="267"/>
        <end position="288"/>
    </location>
</feature>
<dbReference type="PIRSF" id="PIRSF005355">
    <property type="entry name" value="UBIAD1"/>
    <property type="match status" value="1"/>
</dbReference>
<dbReference type="InterPro" id="IPR026046">
    <property type="entry name" value="UBIAD1"/>
</dbReference>
<comment type="subcellular location">
    <subcellularLocation>
        <location evidence="1">Membrane</location>
        <topology evidence="1">Multi-pass membrane protein</topology>
    </subcellularLocation>
</comment>
<dbReference type="Gene3D" id="1.10.357.140">
    <property type="entry name" value="UbiA prenyltransferase"/>
    <property type="match status" value="1"/>
</dbReference>
<evidence type="ECO:0000256" key="10">
    <source>
        <dbReference type="SAM" id="SignalP"/>
    </source>
</evidence>
<dbReference type="InterPro" id="IPR000537">
    <property type="entry name" value="UbiA_prenyltransferase"/>
</dbReference>
<evidence type="ECO:0000313" key="11">
    <source>
        <dbReference type="EMBL" id="MDC7228297.1"/>
    </source>
</evidence>
<evidence type="ECO:0000313" key="12">
    <source>
        <dbReference type="Proteomes" id="UP001221217"/>
    </source>
</evidence>
<keyword evidence="7 9" id="KW-1133">Transmembrane helix</keyword>
<dbReference type="InterPro" id="IPR044878">
    <property type="entry name" value="UbiA_sf"/>
</dbReference>
<accession>A0AAJ1IHY1</accession>
<organism evidence="11 12">
    <name type="scientific">Candidatus Thalassospirochaeta sargassi</name>
    <dbReference type="NCBI Taxonomy" id="3119039"/>
    <lineage>
        <taxon>Bacteria</taxon>
        <taxon>Pseudomonadati</taxon>
        <taxon>Spirochaetota</taxon>
        <taxon>Spirochaetia</taxon>
        <taxon>Spirochaetales</taxon>
        <taxon>Spirochaetaceae</taxon>
        <taxon>Candidatus Thalassospirochaeta</taxon>
    </lineage>
</organism>
<evidence type="ECO:0000256" key="9">
    <source>
        <dbReference type="SAM" id="Phobius"/>
    </source>
</evidence>
<evidence type="ECO:0000256" key="2">
    <source>
        <dbReference type="ARBA" id="ARBA00004863"/>
    </source>
</evidence>
<feature type="transmembrane region" description="Helical" evidence="9">
    <location>
        <begin position="84"/>
        <end position="102"/>
    </location>
</feature>
<evidence type="ECO:0000256" key="5">
    <source>
        <dbReference type="ARBA" id="ARBA00022679"/>
    </source>
</evidence>
<evidence type="ECO:0000256" key="6">
    <source>
        <dbReference type="ARBA" id="ARBA00022692"/>
    </source>
</evidence>
<sequence>MRTKLVSMAVLACASLASAVYLLEQGAPFPWMNWLLMLFATLAVDMGTTGFNTYFDFVKGVDRKETNHEEMKVLVHEGVSPSQAFLSSIVLFAIAVILGLAITIRTGWAVAASGSICMLVGFFYSAGPKPISHTPFGELFSGGFLGSALFCISWFVLTDDFSVKPFLFSVPLWLMISGILTVNNNCDLESDKAAGRRTMSIVFGLKGGRILLFCEYIAAIALLLIMQYGMQIYPKGIPLVTLSLIILLIVEFIFLERRGFSLLVKGPAMGSILNIFLTGAVLVAYPLAVNLLT</sequence>
<name>A0AAJ1IHY1_9SPIO</name>
<evidence type="ECO:0000256" key="3">
    <source>
        <dbReference type="ARBA" id="ARBA00022428"/>
    </source>
</evidence>
<keyword evidence="8 9" id="KW-0472">Membrane</keyword>
<feature type="transmembrane region" description="Helical" evidence="9">
    <location>
        <begin position="139"/>
        <end position="157"/>
    </location>
</feature>
<protein>
    <submittedName>
        <fullName evidence="11">Prenyltransferase</fullName>
    </submittedName>
</protein>
<feature type="transmembrane region" description="Helical" evidence="9">
    <location>
        <begin position="210"/>
        <end position="230"/>
    </location>
</feature>
<comment type="pathway">
    <text evidence="2">Quinol/quinone metabolism; menaquinone biosynthesis.</text>
</comment>
<evidence type="ECO:0000256" key="7">
    <source>
        <dbReference type="ARBA" id="ARBA00022989"/>
    </source>
</evidence>
<dbReference type="PANTHER" id="PTHR13929:SF0">
    <property type="entry name" value="UBIA PRENYLTRANSFERASE DOMAIN-CONTAINING PROTEIN 1"/>
    <property type="match status" value="1"/>
</dbReference>
<proteinExistence type="predicted"/>
<keyword evidence="6 9" id="KW-0812">Transmembrane</keyword>
<feature type="signal peptide" evidence="10">
    <location>
        <begin position="1"/>
        <end position="19"/>
    </location>
</feature>
<dbReference type="GO" id="GO:0009234">
    <property type="term" value="P:menaquinone biosynthetic process"/>
    <property type="evidence" value="ECO:0007669"/>
    <property type="project" value="UniProtKB-KW"/>
</dbReference>
<evidence type="ECO:0000256" key="8">
    <source>
        <dbReference type="ARBA" id="ARBA00023136"/>
    </source>
</evidence>
<feature type="chain" id="PRO_5042475626" evidence="10">
    <location>
        <begin position="20"/>
        <end position="293"/>
    </location>
</feature>
<dbReference type="AlphaFoldDB" id="A0AAJ1IHY1"/>
<keyword evidence="10" id="KW-0732">Signal</keyword>
<dbReference type="EMBL" id="JAQQAL010000044">
    <property type="protein sequence ID" value="MDC7228297.1"/>
    <property type="molecule type" value="Genomic_DNA"/>
</dbReference>
<dbReference type="GO" id="GO:0042371">
    <property type="term" value="P:vitamin K biosynthetic process"/>
    <property type="evidence" value="ECO:0007669"/>
    <property type="project" value="TreeGrafter"/>
</dbReference>
<feature type="transmembrane region" description="Helical" evidence="9">
    <location>
        <begin position="108"/>
        <end position="127"/>
    </location>
</feature>
<comment type="caution">
    <text evidence="11">The sequence shown here is derived from an EMBL/GenBank/DDBJ whole genome shotgun (WGS) entry which is preliminary data.</text>
</comment>
<reference evidence="11 12" key="1">
    <citation type="submission" date="2022-12" db="EMBL/GenBank/DDBJ databases">
        <title>Metagenome assembled genome from gulf of manar.</title>
        <authorList>
            <person name="Kohli P."/>
            <person name="Pk S."/>
            <person name="Venkata Ramana C."/>
            <person name="Sasikala C."/>
        </authorList>
    </citation>
    <scope>NUCLEOTIDE SEQUENCE [LARGE SCALE GENOMIC DNA]</scope>
    <source>
        <strain evidence="11">JB008</strain>
    </source>
</reference>
<dbReference type="GO" id="GO:0004659">
    <property type="term" value="F:prenyltransferase activity"/>
    <property type="evidence" value="ECO:0007669"/>
    <property type="project" value="InterPro"/>
</dbReference>
<dbReference type="CDD" id="cd13962">
    <property type="entry name" value="PT_UbiA_UBIAD1"/>
    <property type="match status" value="1"/>
</dbReference>
<feature type="transmembrane region" description="Helical" evidence="9">
    <location>
        <begin position="236"/>
        <end position="255"/>
    </location>
</feature>
<keyword evidence="4" id="KW-1003">Cell membrane</keyword>
<evidence type="ECO:0000256" key="1">
    <source>
        <dbReference type="ARBA" id="ARBA00004141"/>
    </source>
</evidence>
<keyword evidence="5" id="KW-0808">Transferase</keyword>
<dbReference type="Proteomes" id="UP001221217">
    <property type="component" value="Unassembled WGS sequence"/>
</dbReference>
<gene>
    <name evidence="11" type="ORF">PQJ61_16160</name>
</gene>
<keyword evidence="3" id="KW-0474">Menaquinone biosynthesis</keyword>
<dbReference type="PANTHER" id="PTHR13929">
    <property type="entry name" value="1,4-DIHYDROXY-2-NAPHTHOATE OCTAPRENYLTRANSFERASE"/>
    <property type="match status" value="1"/>
</dbReference>
<feature type="transmembrane region" description="Helical" evidence="9">
    <location>
        <begin position="35"/>
        <end position="55"/>
    </location>
</feature>
<dbReference type="Pfam" id="PF01040">
    <property type="entry name" value="UbiA"/>
    <property type="match status" value="1"/>
</dbReference>